<evidence type="ECO:0000313" key="10">
    <source>
        <dbReference type="Proteomes" id="UP000589485"/>
    </source>
</evidence>
<sequence>CREGGQSSCWSTDLVVHIEFHTREKPYKCLECGKSFSQTSSLFLHQQVHMEEGS</sequence>
<keyword evidence="2" id="KW-0479">Metal-binding</keyword>
<dbReference type="Proteomes" id="UP000589485">
    <property type="component" value="Unassembled WGS sequence"/>
</dbReference>
<accession>A0A7K7TG93</accession>
<comment type="subcellular location">
    <subcellularLocation>
        <location evidence="1">Nucleus</location>
    </subcellularLocation>
</comment>
<dbReference type="GO" id="GO:0000981">
    <property type="term" value="F:DNA-binding transcription factor activity, RNA polymerase II-specific"/>
    <property type="evidence" value="ECO:0007669"/>
    <property type="project" value="TreeGrafter"/>
</dbReference>
<dbReference type="PANTHER" id="PTHR23226:SF416">
    <property type="entry name" value="FI01424P"/>
    <property type="match status" value="1"/>
</dbReference>
<dbReference type="Gene3D" id="3.30.160.60">
    <property type="entry name" value="Classic Zinc Finger"/>
    <property type="match status" value="2"/>
</dbReference>
<reference evidence="9 10" key="1">
    <citation type="submission" date="2019-09" db="EMBL/GenBank/DDBJ databases">
        <title>Bird 10,000 Genomes (B10K) Project - Family phase.</title>
        <authorList>
            <person name="Zhang G."/>
        </authorList>
    </citation>
    <scope>NUCLEOTIDE SEQUENCE [LARGE SCALE GENOMIC DNA]</scope>
    <source>
        <strain evidence="9">B10K-DU-030-41</strain>
        <tissue evidence="9">Muscle</tissue>
    </source>
</reference>
<dbReference type="PROSITE" id="PS00028">
    <property type="entry name" value="ZINC_FINGER_C2H2_1"/>
    <property type="match status" value="1"/>
</dbReference>
<dbReference type="SMART" id="SM00355">
    <property type="entry name" value="ZnF_C2H2"/>
    <property type="match status" value="1"/>
</dbReference>
<comment type="caution">
    <text evidence="9">The sequence shown here is derived from an EMBL/GenBank/DDBJ whole genome shotgun (WGS) entry which is preliminary data.</text>
</comment>
<dbReference type="InterPro" id="IPR036236">
    <property type="entry name" value="Znf_C2H2_sf"/>
</dbReference>
<keyword evidence="10" id="KW-1185">Reference proteome</keyword>
<feature type="domain" description="C2H2-type" evidence="8">
    <location>
        <begin position="1"/>
        <end position="26"/>
    </location>
</feature>
<dbReference type="EMBL" id="VZSY01003135">
    <property type="protein sequence ID" value="NXA15935.1"/>
    <property type="molecule type" value="Genomic_DNA"/>
</dbReference>
<evidence type="ECO:0000256" key="5">
    <source>
        <dbReference type="ARBA" id="ARBA00022833"/>
    </source>
</evidence>
<organism evidence="9 10">
    <name type="scientific">Sapayoa aenigma</name>
    <name type="common">broad-billed sapayoa</name>
    <dbReference type="NCBI Taxonomy" id="239371"/>
    <lineage>
        <taxon>Eukaryota</taxon>
        <taxon>Metazoa</taxon>
        <taxon>Chordata</taxon>
        <taxon>Craniata</taxon>
        <taxon>Vertebrata</taxon>
        <taxon>Euteleostomi</taxon>
        <taxon>Archelosauria</taxon>
        <taxon>Archosauria</taxon>
        <taxon>Dinosauria</taxon>
        <taxon>Saurischia</taxon>
        <taxon>Theropoda</taxon>
        <taxon>Coelurosauria</taxon>
        <taxon>Aves</taxon>
        <taxon>Neognathae</taxon>
        <taxon>Neoaves</taxon>
        <taxon>Telluraves</taxon>
        <taxon>Australaves</taxon>
        <taxon>Passeriformes</taxon>
        <taxon>Tyrannidae</taxon>
        <taxon>Sapayoa</taxon>
    </lineage>
</organism>
<keyword evidence="3" id="KW-0677">Repeat</keyword>
<dbReference type="FunFam" id="3.30.160.60:FF:001586">
    <property type="entry name" value="Zinc finger protein 354B"/>
    <property type="match status" value="1"/>
</dbReference>
<name>A0A7K7TG93_9TYRA</name>
<dbReference type="AlphaFoldDB" id="A0A7K7TG93"/>
<evidence type="ECO:0000256" key="4">
    <source>
        <dbReference type="ARBA" id="ARBA00022771"/>
    </source>
</evidence>
<evidence type="ECO:0000259" key="8">
    <source>
        <dbReference type="PROSITE" id="PS50157"/>
    </source>
</evidence>
<keyword evidence="4 7" id="KW-0863">Zinc-finger</keyword>
<evidence type="ECO:0000256" key="1">
    <source>
        <dbReference type="ARBA" id="ARBA00004123"/>
    </source>
</evidence>
<evidence type="ECO:0000256" key="6">
    <source>
        <dbReference type="ARBA" id="ARBA00023242"/>
    </source>
</evidence>
<dbReference type="Pfam" id="PF00096">
    <property type="entry name" value="zf-C2H2"/>
    <property type="match status" value="1"/>
</dbReference>
<dbReference type="InterPro" id="IPR013087">
    <property type="entry name" value="Znf_C2H2_type"/>
</dbReference>
<dbReference type="OrthoDB" id="8922241at2759"/>
<dbReference type="GO" id="GO:0000978">
    <property type="term" value="F:RNA polymerase II cis-regulatory region sequence-specific DNA binding"/>
    <property type="evidence" value="ECO:0007669"/>
    <property type="project" value="TreeGrafter"/>
</dbReference>
<gene>
    <name evidence="9" type="primary">Znf264</name>
    <name evidence="9" type="ORF">SAPAEN_R00014</name>
</gene>
<keyword evidence="5" id="KW-0862">Zinc</keyword>
<dbReference type="SUPFAM" id="SSF57667">
    <property type="entry name" value="beta-beta-alpha zinc fingers"/>
    <property type="match status" value="1"/>
</dbReference>
<feature type="domain" description="C2H2-type" evidence="8">
    <location>
        <begin position="27"/>
        <end position="54"/>
    </location>
</feature>
<feature type="non-terminal residue" evidence="9">
    <location>
        <position position="54"/>
    </location>
</feature>
<evidence type="ECO:0000313" key="9">
    <source>
        <dbReference type="EMBL" id="NXA15935.1"/>
    </source>
</evidence>
<feature type="non-terminal residue" evidence="9">
    <location>
        <position position="1"/>
    </location>
</feature>
<proteinExistence type="predicted"/>
<dbReference type="PANTHER" id="PTHR23226">
    <property type="entry name" value="ZINC FINGER AND SCAN DOMAIN-CONTAINING"/>
    <property type="match status" value="1"/>
</dbReference>
<dbReference type="GO" id="GO:0008270">
    <property type="term" value="F:zinc ion binding"/>
    <property type="evidence" value="ECO:0007669"/>
    <property type="project" value="UniProtKB-KW"/>
</dbReference>
<protein>
    <submittedName>
        <fullName evidence="9">ZN264 protein</fullName>
    </submittedName>
</protein>
<evidence type="ECO:0000256" key="3">
    <source>
        <dbReference type="ARBA" id="ARBA00022737"/>
    </source>
</evidence>
<evidence type="ECO:0000256" key="2">
    <source>
        <dbReference type="ARBA" id="ARBA00022723"/>
    </source>
</evidence>
<keyword evidence="6" id="KW-0539">Nucleus</keyword>
<evidence type="ECO:0000256" key="7">
    <source>
        <dbReference type="PROSITE-ProRule" id="PRU00042"/>
    </source>
</evidence>
<dbReference type="PROSITE" id="PS50157">
    <property type="entry name" value="ZINC_FINGER_C2H2_2"/>
    <property type="match status" value="2"/>
</dbReference>
<dbReference type="GO" id="GO:0005634">
    <property type="term" value="C:nucleus"/>
    <property type="evidence" value="ECO:0007669"/>
    <property type="project" value="UniProtKB-SubCell"/>
</dbReference>